<protein>
    <submittedName>
        <fullName evidence="2">DUF1690 domain containing protein</fullName>
    </submittedName>
</protein>
<proteinExistence type="predicted"/>
<gene>
    <name evidence="2" type="ORF">SPI_05675</name>
</gene>
<dbReference type="OrthoDB" id="5544375at2759"/>
<evidence type="ECO:0000313" key="2">
    <source>
        <dbReference type="EMBL" id="OAA60551.1"/>
    </source>
</evidence>
<dbReference type="EMBL" id="AZHD01000009">
    <property type="protein sequence ID" value="OAA60551.1"/>
    <property type="molecule type" value="Genomic_DNA"/>
</dbReference>
<sequence length="146" mass="15349">MGAGASKSSTPHVWKGSGPPTVSQDLLEQLQSSPETDTTRAQTLELHVQARVAEELRRLQAEQLAKLQDAERGLTESSSESPSSDNSNNNNTDSSSLSSEAVRAEITGLRARLEARQREVSRPLPAPVGVGGAGGVVTGVASRTVF</sequence>
<dbReference type="AlphaFoldDB" id="A0A167TFM2"/>
<comment type="caution">
    <text evidence="2">The sequence shown here is derived from an EMBL/GenBank/DDBJ whole genome shotgun (WGS) entry which is preliminary data.</text>
</comment>
<dbReference type="Proteomes" id="UP000076874">
    <property type="component" value="Unassembled WGS sequence"/>
</dbReference>
<evidence type="ECO:0000313" key="3">
    <source>
        <dbReference type="Proteomes" id="UP000076874"/>
    </source>
</evidence>
<dbReference type="Pfam" id="PF07956">
    <property type="entry name" value="DUF1690"/>
    <property type="match status" value="1"/>
</dbReference>
<dbReference type="InterPro" id="IPR012471">
    <property type="entry name" value="DUF1690"/>
</dbReference>
<keyword evidence="3" id="KW-1185">Reference proteome</keyword>
<feature type="region of interest" description="Disordered" evidence="1">
    <location>
        <begin position="115"/>
        <end position="135"/>
    </location>
</feature>
<feature type="compositionally biased region" description="Low complexity" evidence="1">
    <location>
        <begin position="75"/>
        <end position="99"/>
    </location>
</feature>
<feature type="region of interest" description="Disordered" evidence="1">
    <location>
        <begin position="67"/>
        <end position="103"/>
    </location>
</feature>
<name>A0A167TFM2_9HYPO</name>
<evidence type="ECO:0000256" key="1">
    <source>
        <dbReference type="SAM" id="MobiDB-lite"/>
    </source>
</evidence>
<feature type="compositionally biased region" description="Polar residues" evidence="1">
    <location>
        <begin position="1"/>
        <end position="11"/>
    </location>
</feature>
<feature type="region of interest" description="Disordered" evidence="1">
    <location>
        <begin position="1"/>
        <end position="25"/>
    </location>
</feature>
<accession>A0A167TFM2</accession>
<reference evidence="2 3" key="1">
    <citation type="journal article" date="2016" name="Genome Biol. Evol.">
        <title>Divergent and convergent evolution of fungal pathogenicity.</title>
        <authorList>
            <person name="Shang Y."/>
            <person name="Xiao G."/>
            <person name="Zheng P."/>
            <person name="Cen K."/>
            <person name="Zhan S."/>
            <person name="Wang C."/>
        </authorList>
    </citation>
    <scope>NUCLEOTIDE SEQUENCE [LARGE SCALE GENOMIC DNA]</scope>
    <source>
        <strain evidence="2 3">RCEF 264</strain>
    </source>
</reference>
<organism evidence="2 3">
    <name type="scientific">Niveomyces insectorum RCEF 264</name>
    <dbReference type="NCBI Taxonomy" id="1081102"/>
    <lineage>
        <taxon>Eukaryota</taxon>
        <taxon>Fungi</taxon>
        <taxon>Dikarya</taxon>
        <taxon>Ascomycota</taxon>
        <taxon>Pezizomycotina</taxon>
        <taxon>Sordariomycetes</taxon>
        <taxon>Hypocreomycetidae</taxon>
        <taxon>Hypocreales</taxon>
        <taxon>Cordycipitaceae</taxon>
        <taxon>Niveomyces</taxon>
    </lineage>
</organism>